<dbReference type="GO" id="GO:0051604">
    <property type="term" value="P:protein maturation"/>
    <property type="evidence" value="ECO:0007669"/>
    <property type="project" value="InterPro"/>
</dbReference>
<dbReference type="InterPro" id="IPR039796">
    <property type="entry name" value="MIP18"/>
</dbReference>
<dbReference type="Pfam" id="PF01883">
    <property type="entry name" value="FeS_assembly_P"/>
    <property type="match status" value="1"/>
</dbReference>
<dbReference type="AlphaFoldDB" id="A0AAD6UL11"/>
<dbReference type="PANTHER" id="PTHR12377">
    <property type="entry name" value="CYTOSOLIC IRON-SULFUR ASSEMBLY COMPONENT 2B-RELATED"/>
    <property type="match status" value="1"/>
</dbReference>
<feature type="domain" description="MIP18 family-like" evidence="3">
    <location>
        <begin position="52"/>
        <end position="120"/>
    </location>
</feature>
<evidence type="ECO:0000256" key="1">
    <source>
        <dbReference type="ARBA" id="ARBA00010381"/>
    </source>
</evidence>
<dbReference type="Gene3D" id="6.10.250.1280">
    <property type="match status" value="1"/>
</dbReference>
<accession>A0AAD6UL11</accession>
<organism evidence="4 5">
    <name type="scientific">Mycena belliarum</name>
    <dbReference type="NCBI Taxonomy" id="1033014"/>
    <lineage>
        <taxon>Eukaryota</taxon>
        <taxon>Fungi</taxon>
        <taxon>Dikarya</taxon>
        <taxon>Basidiomycota</taxon>
        <taxon>Agaricomycotina</taxon>
        <taxon>Agaricomycetes</taxon>
        <taxon>Agaricomycetidae</taxon>
        <taxon>Agaricales</taxon>
        <taxon>Marasmiineae</taxon>
        <taxon>Mycenaceae</taxon>
        <taxon>Mycena</taxon>
    </lineage>
</organism>
<evidence type="ECO:0000313" key="4">
    <source>
        <dbReference type="EMBL" id="KAJ7102459.1"/>
    </source>
</evidence>
<proteinExistence type="inferred from homology"/>
<evidence type="ECO:0000256" key="2">
    <source>
        <dbReference type="ARBA" id="ARBA00022829"/>
    </source>
</evidence>
<evidence type="ECO:0000313" key="5">
    <source>
        <dbReference type="Proteomes" id="UP001222325"/>
    </source>
</evidence>
<dbReference type="PANTHER" id="PTHR12377:SF0">
    <property type="entry name" value="CYTOSOLIC IRON-SULFUR ASSEMBLY COMPONENT 2B"/>
    <property type="match status" value="1"/>
</dbReference>
<dbReference type="Proteomes" id="UP001222325">
    <property type="component" value="Unassembled WGS sequence"/>
</dbReference>
<comment type="caution">
    <text evidence="4">The sequence shown here is derived from an EMBL/GenBank/DDBJ whole genome shotgun (WGS) entry which is preliminary data.</text>
</comment>
<dbReference type="GO" id="GO:0007059">
    <property type="term" value="P:chromosome segregation"/>
    <property type="evidence" value="ECO:0007669"/>
    <property type="project" value="UniProtKB-KW"/>
</dbReference>
<dbReference type="InterPro" id="IPR002744">
    <property type="entry name" value="MIP18-like"/>
</dbReference>
<comment type="similarity">
    <text evidence="1">Belongs to the MIP18 family.</text>
</comment>
<name>A0AAD6UL11_9AGAR</name>
<sequence length="177" mass="19462">MSSSLTGRPLDNPNPKLFAISKSTFRQHAKHLLWSKDDDESSDEEDSDIDAQEVFDLIRSISDPEFPLSSLEDLQVVTLDRVFVEGPIVTVELRPTQPHCSSAALIGLAIAVRLLRSLPPRFRINFTVMEGSYLSPEALCKQLNDKERVAAACESPALMGTLETMIARAGARGNTAH</sequence>
<keyword evidence="2" id="KW-0159">Chromosome partition</keyword>
<dbReference type="InterPro" id="IPR034904">
    <property type="entry name" value="FSCA_dom_sf"/>
</dbReference>
<keyword evidence="5" id="KW-1185">Reference proteome</keyword>
<reference evidence="4" key="1">
    <citation type="submission" date="2023-03" db="EMBL/GenBank/DDBJ databases">
        <title>Massive genome expansion in bonnet fungi (Mycena s.s.) driven by repeated elements and novel gene families across ecological guilds.</title>
        <authorList>
            <consortium name="Lawrence Berkeley National Laboratory"/>
            <person name="Harder C.B."/>
            <person name="Miyauchi S."/>
            <person name="Viragh M."/>
            <person name="Kuo A."/>
            <person name="Thoen E."/>
            <person name="Andreopoulos B."/>
            <person name="Lu D."/>
            <person name="Skrede I."/>
            <person name="Drula E."/>
            <person name="Henrissat B."/>
            <person name="Morin E."/>
            <person name="Kohler A."/>
            <person name="Barry K."/>
            <person name="LaButti K."/>
            <person name="Morin E."/>
            <person name="Salamov A."/>
            <person name="Lipzen A."/>
            <person name="Mereny Z."/>
            <person name="Hegedus B."/>
            <person name="Baldrian P."/>
            <person name="Stursova M."/>
            <person name="Weitz H."/>
            <person name="Taylor A."/>
            <person name="Grigoriev I.V."/>
            <person name="Nagy L.G."/>
            <person name="Martin F."/>
            <person name="Kauserud H."/>
        </authorList>
    </citation>
    <scope>NUCLEOTIDE SEQUENCE</scope>
    <source>
        <strain evidence="4">CBHHK173m</strain>
    </source>
</reference>
<protein>
    <submittedName>
        <fullName evidence="4">Transcription-related protein</fullName>
    </submittedName>
</protein>
<dbReference type="Gene3D" id="3.30.300.130">
    <property type="entry name" value="Fe-S cluster assembly (FSCA)"/>
    <property type="match status" value="1"/>
</dbReference>
<dbReference type="EMBL" id="JARJCN010000003">
    <property type="protein sequence ID" value="KAJ7102459.1"/>
    <property type="molecule type" value="Genomic_DNA"/>
</dbReference>
<evidence type="ECO:0000259" key="3">
    <source>
        <dbReference type="Pfam" id="PF01883"/>
    </source>
</evidence>
<gene>
    <name evidence="4" type="ORF">B0H15DRAFT_814709</name>
</gene>
<dbReference type="SUPFAM" id="SSF117916">
    <property type="entry name" value="Fe-S cluster assembly (FSCA) domain-like"/>
    <property type="match status" value="1"/>
</dbReference>